<evidence type="ECO:0000313" key="4">
    <source>
        <dbReference type="Proteomes" id="UP001327459"/>
    </source>
</evidence>
<dbReference type="GO" id="GO:0016779">
    <property type="term" value="F:nucleotidyltransferase activity"/>
    <property type="evidence" value="ECO:0007669"/>
    <property type="project" value="UniProtKB-KW"/>
</dbReference>
<keyword evidence="3" id="KW-0808">Transferase</keyword>
<reference evidence="3 4" key="1">
    <citation type="submission" date="2023-11" db="EMBL/GenBank/DDBJ databases">
        <title>MicrobeMod: A computational toolkit for identifying prokaryotic methylation and restriction-modification with nanopore sequencing.</title>
        <authorList>
            <person name="Crits-Christoph A."/>
            <person name="Kang S.C."/>
            <person name="Lee H."/>
            <person name="Ostrov N."/>
        </authorList>
    </citation>
    <scope>NUCLEOTIDE SEQUENCE [LARGE SCALE GENOMIC DNA]</scope>
    <source>
        <strain evidence="3 4">ATCC 49870</strain>
    </source>
</reference>
<gene>
    <name evidence="3" type="ORF">SR882_05850</name>
</gene>
<feature type="domain" description="THIF-type NAD/FAD binding fold" evidence="2">
    <location>
        <begin position="14"/>
        <end position="241"/>
    </location>
</feature>
<dbReference type="SUPFAM" id="SSF69572">
    <property type="entry name" value="Activating enzymes of the ubiquitin-like proteins"/>
    <property type="match status" value="1"/>
</dbReference>
<keyword evidence="3" id="KW-0548">Nucleotidyltransferase</keyword>
<dbReference type="EMBL" id="CP140153">
    <property type="protein sequence ID" value="WQH15295.1"/>
    <property type="molecule type" value="Genomic_DNA"/>
</dbReference>
<dbReference type="InterPro" id="IPR035985">
    <property type="entry name" value="Ubiquitin-activating_enz"/>
</dbReference>
<dbReference type="Proteomes" id="UP001327459">
    <property type="component" value="Chromosome"/>
</dbReference>
<keyword evidence="4" id="KW-1185">Reference proteome</keyword>
<dbReference type="RefSeq" id="WP_322520326.1">
    <property type="nucleotide sequence ID" value="NZ_CP140153.1"/>
</dbReference>
<name>A0ABZ0YT05_9GAMM</name>
<dbReference type="Gene3D" id="3.40.50.720">
    <property type="entry name" value="NAD(P)-binding Rossmann-like Domain"/>
    <property type="match status" value="1"/>
</dbReference>
<evidence type="ECO:0000256" key="1">
    <source>
        <dbReference type="SAM" id="MobiDB-lite"/>
    </source>
</evidence>
<dbReference type="InterPro" id="IPR000594">
    <property type="entry name" value="ThiF_NAD_FAD-bd"/>
</dbReference>
<evidence type="ECO:0000259" key="2">
    <source>
        <dbReference type="Pfam" id="PF00899"/>
    </source>
</evidence>
<accession>A0ABZ0YT05</accession>
<sequence>MTAINPVDERTELLIGEEGLQRLRAATVLVAGLGGVGGAAAESLARAGVGRLILLDHDQFVASNLNRQLLATGAVIGRGKAEVAVERLASIRDDIELVPSSDFLDVSGVEGFLERHRPDFIADCIDSIAVKARLLAVAREQGCGTFTALGAGNRLDPRQMQVGQLDQVHGCGLGSVLRRKLRRAGAPVDFPVVYSTETPRKPAPHQPTDDGSQPRAVNGTISYLPNLFGHMVAGEIIRRLLEGEG</sequence>
<feature type="region of interest" description="Disordered" evidence="1">
    <location>
        <begin position="193"/>
        <end position="216"/>
    </location>
</feature>
<protein>
    <submittedName>
        <fullName evidence="3">ThiF family adenylyltransferase</fullName>
    </submittedName>
</protein>
<evidence type="ECO:0000313" key="3">
    <source>
        <dbReference type="EMBL" id="WQH15295.1"/>
    </source>
</evidence>
<proteinExistence type="predicted"/>
<organism evidence="3 4">
    <name type="scientific">Guyparkeria halophila</name>
    <dbReference type="NCBI Taxonomy" id="47960"/>
    <lineage>
        <taxon>Bacteria</taxon>
        <taxon>Pseudomonadati</taxon>
        <taxon>Pseudomonadota</taxon>
        <taxon>Gammaproteobacteria</taxon>
        <taxon>Chromatiales</taxon>
        <taxon>Thioalkalibacteraceae</taxon>
        <taxon>Guyparkeria</taxon>
    </lineage>
</organism>
<dbReference type="PANTHER" id="PTHR43267:SF1">
    <property type="entry name" value="TRNA THREONYLCARBAMOYLADENOSINE DEHYDRATASE"/>
    <property type="match status" value="1"/>
</dbReference>
<dbReference type="Pfam" id="PF00899">
    <property type="entry name" value="ThiF"/>
    <property type="match status" value="1"/>
</dbReference>
<dbReference type="PANTHER" id="PTHR43267">
    <property type="entry name" value="TRNA THREONYLCARBAMOYLADENOSINE DEHYDRATASE"/>
    <property type="match status" value="1"/>
</dbReference>
<dbReference type="InterPro" id="IPR045886">
    <property type="entry name" value="ThiF/MoeB/HesA"/>
</dbReference>